<organism evidence="2 3">
    <name type="scientific">Aspergillus coremiiformis</name>
    <dbReference type="NCBI Taxonomy" id="138285"/>
    <lineage>
        <taxon>Eukaryota</taxon>
        <taxon>Fungi</taxon>
        <taxon>Dikarya</taxon>
        <taxon>Ascomycota</taxon>
        <taxon>Pezizomycotina</taxon>
        <taxon>Eurotiomycetes</taxon>
        <taxon>Eurotiomycetidae</taxon>
        <taxon>Eurotiales</taxon>
        <taxon>Aspergillaceae</taxon>
        <taxon>Aspergillus</taxon>
        <taxon>Aspergillus subgen. Circumdati</taxon>
    </lineage>
</organism>
<evidence type="ECO:0000256" key="1">
    <source>
        <dbReference type="SAM" id="SignalP"/>
    </source>
</evidence>
<accession>A0A5N6YUH5</accession>
<keyword evidence="3" id="KW-1185">Reference proteome</keyword>
<dbReference type="Proteomes" id="UP000327118">
    <property type="component" value="Unassembled WGS sequence"/>
</dbReference>
<proteinExistence type="predicted"/>
<feature type="chain" id="PRO_5024977247" evidence="1">
    <location>
        <begin position="31"/>
        <end position="95"/>
    </location>
</feature>
<reference evidence="3" key="1">
    <citation type="submission" date="2019-04" db="EMBL/GenBank/DDBJ databases">
        <title>Friends and foes A comparative genomics studyof 23 Aspergillus species from section Flavi.</title>
        <authorList>
            <consortium name="DOE Joint Genome Institute"/>
            <person name="Kjaerbolling I."/>
            <person name="Vesth T."/>
            <person name="Frisvad J.C."/>
            <person name="Nybo J.L."/>
            <person name="Theobald S."/>
            <person name="Kildgaard S."/>
            <person name="Isbrandt T."/>
            <person name="Kuo A."/>
            <person name="Sato A."/>
            <person name="Lyhne E.K."/>
            <person name="Kogle M.E."/>
            <person name="Wiebenga A."/>
            <person name="Kun R.S."/>
            <person name="Lubbers R.J."/>
            <person name="Makela M.R."/>
            <person name="Barry K."/>
            <person name="Chovatia M."/>
            <person name="Clum A."/>
            <person name="Daum C."/>
            <person name="Haridas S."/>
            <person name="He G."/>
            <person name="LaButti K."/>
            <person name="Lipzen A."/>
            <person name="Mondo S."/>
            <person name="Riley R."/>
            <person name="Salamov A."/>
            <person name="Simmons B.A."/>
            <person name="Magnuson J.K."/>
            <person name="Henrissat B."/>
            <person name="Mortensen U.H."/>
            <person name="Larsen T.O."/>
            <person name="Devries R.P."/>
            <person name="Grigoriev I.V."/>
            <person name="Machida M."/>
            <person name="Baker S.E."/>
            <person name="Andersen M.R."/>
        </authorList>
    </citation>
    <scope>NUCLEOTIDE SEQUENCE [LARGE SCALE GENOMIC DNA]</scope>
    <source>
        <strain evidence="3">CBS 553.77</strain>
    </source>
</reference>
<protein>
    <submittedName>
        <fullName evidence="2">Uncharacterized protein</fullName>
    </submittedName>
</protein>
<evidence type="ECO:0000313" key="3">
    <source>
        <dbReference type="Proteomes" id="UP000327118"/>
    </source>
</evidence>
<name>A0A5N6YUH5_9EURO</name>
<evidence type="ECO:0000313" key="2">
    <source>
        <dbReference type="EMBL" id="KAE8349091.1"/>
    </source>
</evidence>
<dbReference type="EMBL" id="ML739348">
    <property type="protein sequence ID" value="KAE8349091.1"/>
    <property type="molecule type" value="Genomic_DNA"/>
</dbReference>
<dbReference type="AlphaFoldDB" id="A0A5N6YUH5"/>
<dbReference type="OrthoDB" id="4497333at2759"/>
<keyword evidence="1" id="KW-0732">Signal</keyword>
<sequence>MKFRSSPSSRGRLSARYISALCLLVTGIYGQTIGPESSGIDAGNIFCTGTCVSSLDELSCRTPTLPMFRPAKDCYACCYSDDHAGDWADNMREDS</sequence>
<gene>
    <name evidence="2" type="ORF">BDV28DRAFT_152217</name>
</gene>
<feature type="signal peptide" evidence="1">
    <location>
        <begin position="1"/>
        <end position="30"/>
    </location>
</feature>